<dbReference type="PANTHER" id="PTHR46716:SF1">
    <property type="entry name" value="MITOGEN-ACTIVATED PROTEIN KINASE KINASE KINASE 7"/>
    <property type="match status" value="1"/>
</dbReference>
<keyword evidence="2" id="KW-0808">Transferase</keyword>
<gene>
    <name evidence="7" type="ORF">RCL2_000075400</name>
</gene>
<evidence type="ECO:0000259" key="6">
    <source>
        <dbReference type="PROSITE" id="PS50011"/>
    </source>
</evidence>
<dbReference type="GO" id="GO:0006955">
    <property type="term" value="P:immune response"/>
    <property type="evidence" value="ECO:0007669"/>
    <property type="project" value="TreeGrafter"/>
</dbReference>
<name>A0A8H3KS91_9GLOM</name>
<dbReference type="Pfam" id="PF07714">
    <property type="entry name" value="PK_Tyr_Ser-Thr"/>
    <property type="match status" value="1"/>
</dbReference>
<dbReference type="EMBL" id="BLAL01000005">
    <property type="protein sequence ID" value="GES73211.1"/>
    <property type="molecule type" value="Genomic_DNA"/>
</dbReference>
<dbReference type="GO" id="GO:0005524">
    <property type="term" value="F:ATP binding"/>
    <property type="evidence" value="ECO:0007669"/>
    <property type="project" value="UniProtKB-KW"/>
</dbReference>
<comment type="caution">
    <text evidence="7">The sequence shown here is derived from an EMBL/GenBank/DDBJ whole genome shotgun (WGS) entry which is preliminary data.</text>
</comment>
<keyword evidence="1" id="KW-0723">Serine/threonine-protein kinase</keyword>
<accession>A0A8H3KS91</accession>
<feature type="domain" description="Protein kinase" evidence="6">
    <location>
        <begin position="1"/>
        <end position="100"/>
    </location>
</feature>
<protein>
    <submittedName>
        <fullName evidence="7">Kinase-like domain-containing protein</fullName>
    </submittedName>
</protein>
<dbReference type="PROSITE" id="PS50011">
    <property type="entry name" value="PROTEIN_KINASE_DOM"/>
    <property type="match status" value="1"/>
</dbReference>
<reference evidence="7" key="1">
    <citation type="submission" date="2019-10" db="EMBL/GenBank/DDBJ databases">
        <title>Conservation and host-specific expression of non-tandemly repeated heterogenous ribosome RNA gene in arbuscular mycorrhizal fungi.</title>
        <authorList>
            <person name="Maeda T."/>
            <person name="Kobayashi Y."/>
            <person name="Nakagawa T."/>
            <person name="Ezawa T."/>
            <person name="Yamaguchi K."/>
            <person name="Bino T."/>
            <person name="Nishimoto Y."/>
            <person name="Shigenobu S."/>
            <person name="Kawaguchi M."/>
        </authorList>
    </citation>
    <scope>NUCLEOTIDE SEQUENCE</scope>
    <source>
        <strain evidence="7">HR1</strain>
    </source>
</reference>
<dbReference type="AlphaFoldDB" id="A0A8H3KS91"/>
<dbReference type="Gene3D" id="1.10.510.10">
    <property type="entry name" value="Transferase(Phosphotransferase) domain 1"/>
    <property type="match status" value="1"/>
</dbReference>
<dbReference type="GO" id="GO:0007254">
    <property type="term" value="P:JNK cascade"/>
    <property type="evidence" value="ECO:0007669"/>
    <property type="project" value="TreeGrafter"/>
</dbReference>
<evidence type="ECO:0000256" key="3">
    <source>
        <dbReference type="ARBA" id="ARBA00022741"/>
    </source>
</evidence>
<keyword evidence="3" id="KW-0547">Nucleotide-binding</keyword>
<evidence type="ECO:0000313" key="8">
    <source>
        <dbReference type="Proteomes" id="UP000615446"/>
    </source>
</evidence>
<dbReference type="InterPro" id="IPR011009">
    <property type="entry name" value="Kinase-like_dom_sf"/>
</dbReference>
<evidence type="ECO:0000256" key="5">
    <source>
        <dbReference type="ARBA" id="ARBA00022840"/>
    </source>
</evidence>
<keyword evidence="5" id="KW-0067">ATP-binding</keyword>
<dbReference type="PANTHER" id="PTHR46716">
    <property type="entry name" value="MITOGEN-ACTIVATED PROTEIN KINASE KINASE KINASE 7"/>
    <property type="match status" value="1"/>
</dbReference>
<proteinExistence type="predicted"/>
<dbReference type="Proteomes" id="UP000615446">
    <property type="component" value="Unassembled WGS sequence"/>
</dbReference>
<evidence type="ECO:0000313" key="7">
    <source>
        <dbReference type="EMBL" id="GES73211.1"/>
    </source>
</evidence>
<dbReference type="InterPro" id="IPR000719">
    <property type="entry name" value="Prot_kinase_dom"/>
</dbReference>
<dbReference type="GO" id="GO:0004709">
    <property type="term" value="F:MAP kinase kinase kinase activity"/>
    <property type="evidence" value="ECO:0007669"/>
    <property type="project" value="TreeGrafter"/>
</dbReference>
<dbReference type="SUPFAM" id="SSF56112">
    <property type="entry name" value="Protein kinase-like (PK-like)"/>
    <property type="match status" value="1"/>
</dbReference>
<dbReference type="InterPro" id="IPR001245">
    <property type="entry name" value="Ser-Thr/Tyr_kinase_cat_dom"/>
</dbReference>
<keyword evidence="4 7" id="KW-0418">Kinase</keyword>
<dbReference type="OrthoDB" id="2403434at2759"/>
<evidence type="ECO:0000256" key="2">
    <source>
        <dbReference type="ARBA" id="ARBA00022679"/>
    </source>
</evidence>
<evidence type="ECO:0000256" key="4">
    <source>
        <dbReference type="ARBA" id="ARBA00022777"/>
    </source>
</evidence>
<organism evidence="7 8">
    <name type="scientific">Rhizophagus clarus</name>
    <dbReference type="NCBI Taxonomy" id="94130"/>
    <lineage>
        <taxon>Eukaryota</taxon>
        <taxon>Fungi</taxon>
        <taxon>Fungi incertae sedis</taxon>
        <taxon>Mucoromycota</taxon>
        <taxon>Glomeromycotina</taxon>
        <taxon>Glomeromycetes</taxon>
        <taxon>Glomerales</taxon>
        <taxon>Glomeraceae</taxon>
        <taxon>Rhizophagus</taxon>
    </lineage>
</organism>
<evidence type="ECO:0000256" key="1">
    <source>
        <dbReference type="ARBA" id="ARBA00022527"/>
    </source>
</evidence>
<sequence length="159" mass="18404">MENNMYGVLSYSAPEILGGQNCNKASDTYTIMYTVISELSPYHDIAHDERLAIKICEGLRPRFNIKLPKLILHLIKRCIDANPSNRPEIKEITRIFHEWSLELKTYLKSVEKKMELIKIELIEQIEKVNNNLSPDNSSLTNKIHPEAIYSSRPFNFISL</sequence>